<evidence type="ECO:0000256" key="15">
    <source>
        <dbReference type="HAMAP-Rule" id="MF_01588"/>
    </source>
</evidence>
<dbReference type="SUPFAM" id="SSF47781">
    <property type="entry name" value="RuvA domain 2-like"/>
    <property type="match status" value="1"/>
</dbReference>
<dbReference type="Gene3D" id="3.30.470.30">
    <property type="entry name" value="DNA ligase/mRNA capping enzyme"/>
    <property type="match status" value="1"/>
</dbReference>
<evidence type="ECO:0000256" key="11">
    <source>
        <dbReference type="ARBA" id="ARBA00023204"/>
    </source>
</evidence>
<comment type="cofactor">
    <cofactor evidence="15">
        <name>Mg(2+)</name>
        <dbReference type="ChEBI" id="CHEBI:18420"/>
    </cofactor>
    <cofactor evidence="15">
        <name>Mn(2+)</name>
        <dbReference type="ChEBI" id="CHEBI:29035"/>
    </cofactor>
</comment>
<dbReference type="CDD" id="cd17748">
    <property type="entry name" value="BRCT_DNA_ligase_like"/>
    <property type="match status" value="1"/>
</dbReference>
<accession>A0A7G5IEN3</accession>
<evidence type="ECO:0000256" key="9">
    <source>
        <dbReference type="ARBA" id="ARBA00022842"/>
    </source>
</evidence>
<comment type="caution">
    <text evidence="15">Lacks conserved residue(s) required for the propagation of feature annotation.</text>
</comment>
<evidence type="ECO:0000256" key="7">
    <source>
        <dbReference type="ARBA" id="ARBA00022763"/>
    </source>
</evidence>
<dbReference type="InterPro" id="IPR041663">
    <property type="entry name" value="DisA/LigA_HHH"/>
</dbReference>
<dbReference type="PROSITE" id="PS50172">
    <property type="entry name" value="BRCT"/>
    <property type="match status" value="1"/>
</dbReference>
<sequence>MDGTDQLSEAEVAAELARLATEISAHNHAYYQGDAPTVSDADYDALMARNAALEAAFPHLKRADSPSERVGAAVGSGFGKIVHARPMLSLDNGFSDADVAEFIGRVRRFLNLGDAAVALTAEAKIDGLSLSLRYEAGVLVQAATRGDGAVGEDVTANVRTLRDVPQRLCGAPEVLEVRGEVYLATADFAALNAAQEAAGAKRFANPRNAAAGSLRQLDAGITATRPLRFYAHGWGELSAPLGVTQYETMRALAALGFAVSDTLIRAETLEEVLAHYRAIEAQRATLGYDIDGVVYKVDRLDWQARLGQVARAPRWALAHKFPAERATTELLAIDIQVGRTGALTPVARLAPVTVGGVVVTNATLHNEDEIARKDVRVGDRVQVQRAGDVIPQVLGWVGDAEAHAARAVFAYPDHCPACGSAAVREAGEVVRRCTGGLTCPAQRVERLRHFVGRRALDIEGLGAERIELFAVLGWLASPADIYRLHRRRDELLAMKGWKPTSVDKLIESVEARRAPPLDRLLFGLGIRHVGEVTARDLARSVGDWDGLCARLDALVAHAVAPALGETPEKVARREALELAALVGVAGIGPEVAGALRDFWAEAHNQAALADLLAELTPAPVKLETVASEVAGLTIVFTGTLETMGRDEAKAQAERLGAKVAGSVSANTDLLVAGRDAGSKLAKAAALGVRVIDEAGWAEIVKKSQ</sequence>
<reference evidence="18 19" key="1">
    <citation type="submission" date="2020-07" db="EMBL/GenBank/DDBJ databases">
        <title>Complete genome sequence for Sandaracinobacter sp. M6.</title>
        <authorList>
            <person name="Tang Y."/>
            <person name="Liu Q."/>
            <person name="Guo Z."/>
            <person name="Lei P."/>
            <person name="Huang B."/>
        </authorList>
    </citation>
    <scope>NUCLEOTIDE SEQUENCE [LARGE SCALE GENOMIC DNA]</scope>
    <source>
        <strain evidence="18 19">M6</strain>
    </source>
</reference>
<keyword evidence="9 15" id="KW-0460">Magnesium</keyword>
<feature type="binding site" evidence="15">
    <location>
        <position position="418"/>
    </location>
    <ligand>
        <name>Zn(2+)</name>
        <dbReference type="ChEBI" id="CHEBI:29105"/>
    </ligand>
</feature>
<feature type="binding site" evidence="15">
    <location>
        <position position="439"/>
    </location>
    <ligand>
        <name>Zn(2+)</name>
        <dbReference type="ChEBI" id="CHEBI:29105"/>
    </ligand>
</feature>
<dbReference type="InterPro" id="IPR013839">
    <property type="entry name" value="DNAligase_adenylation"/>
</dbReference>
<dbReference type="RefSeq" id="WP_182294671.1">
    <property type="nucleotide sequence ID" value="NZ_CP059851.1"/>
</dbReference>
<evidence type="ECO:0000256" key="10">
    <source>
        <dbReference type="ARBA" id="ARBA00023027"/>
    </source>
</evidence>
<keyword evidence="19" id="KW-1185">Reference proteome</keyword>
<evidence type="ECO:0000313" key="18">
    <source>
        <dbReference type="EMBL" id="QMW21825.1"/>
    </source>
</evidence>
<evidence type="ECO:0000256" key="2">
    <source>
        <dbReference type="ARBA" id="ARBA00012722"/>
    </source>
</evidence>
<evidence type="ECO:0000256" key="14">
    <source>
        <dbReference type="ARBA" id="ARBA00060881"/>
    </source>
</evidence>
<dbReference type="Gene3D" id="1.10.287.610">
    <property type="entry name" value="Helix hairpin bin"/>
    <property type="match status" value="1"/>
</dbReference>
<dbReference type="GO" id="GO:0003911">
    <property type="term" value="F:DNA ligase (NAD+) activity"/>
    <property type="evidence" value="ECO:0007669"/>
    <property type="project" value="UniProtKB-UniRule"/>
</dbReference>
<evidence type="ECO:0000256" key="6">
    <source>
        <dbReference type="ARBA" id="ARBA00022723"/>
    </source>
</evidence>
<dbReference type="InterPro" id="IPR004149">
    <property type="entry name" value="Znf_DNAligase_C4"/>
</dbReference>
<comment type="similarity">
    <text evidence="14 15">Belongs to the NAD-dependent DNA ligase family. LigA subfamily.</text>
</comment>
<dbReference type="SMART" id="SM00292">
    <property type="entry name" value="BRCT"/>
    <property type="match status" value="1"/>
</dbReference>
<dbReference type="SUPFAM" id="SSF52113">
    <property type="entry name" value="BRCT domain"/>
    <property type="match status" value="1"/>
</dbReference>
<dbReference type="InterPro" id="IPR001679">
    <property type="entry name" value="DNA_ligase"/>
</dbReference>
<evidence type="ECO:0000259" key="17">
    <source>
        <dbReference type="PROSITE" id="PS50172"/>
    </source>
</evidence>
<dbReference type="EC" id="6.5.1.2" evidence="2 15"/>
<feature type="binding site" evidence="15">
    <location>
        <position position="145"/>
    </location>
    <ligand>
        <name>NAD(+)</name>
        <dbReference type="ChEBI" id="CHEBI:57540"/>
    </ligand>
</feature>
<dbReference type="AlphaFoldDB" id="A0A7G5IEN3"/>
<comment type="function">
    <text evidence="1 15">DNA ligase that catalyzes the formation of phosphodiester linkages between 5'-phosphoryl and 3'-hydroxyl groups in double-stranded DNA using NAD as a coenzyme and as the energy source for the reaction. It is essential for DNA replication and repair of damaged DNA.</text>
</comment>
<keyword evidence="12 15" id="KW-0464">Manganese</keyword>
<dbReference type="KEGG" id="sand:H3309_10505"/>
<dbReference type="InterPro" id="IPR012340">
    <property type="entry name" value="NA-bd_OB-fold"/>
</dbReference>
<keyword evidence="10 15" id="KW-0520">NAD</keyword>
<dbReference type="Gene3D" id="1.10.150.20">
    <property type="entry name" value="5' to 3' exonuclease, C-terminal subdomain"/>
    <property type="match status" value="2"/>
</dbReference>
<feature type="binding site" evidence="15">
    <location>
        <position position="296"/>
    </location>
    <ligand>
        <name>NAD(+)</name>
        <dbReference type="ChEBI" id="CHEBI:57540"/>
    </ligand>
</feature>
<dbReference type="EMBL" id="CP059851">
    <property type="protein sequence ID" value="QMW21825.1"/>
    <property type="molecule type" value="Genomic_DNA"/>
</dbReference>
<dbReference type="InterPro" id="IPR033136">
    <property type="entry name" value="DNA_ligase_CS"/>
</dbReference>
<dbReference type="Gene3D" id="2.40.50.140">
    <property type="entry name" value="Nucleic acid-binding proteins"/>
    <property type="match status" value="1"/>
</dbReference>
<feature type="binding site" evidence="15">
    <location>
        <begin position="89"/>
        <end position="90"/>
    </location>
    <ligand>
        <name>NAD(+)</name>
        <dbReference type="ChEBI" id="CHEBI:57540"/>
    </ligand>
</feature>
<evidence type="ECO:0000256" key="3">
    <source>
        <dbReference type="ARBA" id="ARBA00013308"/>
    </source>
</evidence>
<dbReference type="InterPro" id="IPR001357">
    <property type="entry name" value="BRCT_dom"/>
</dbReference>
<protein>
    <recommendedName>
        <fullName evidence="3 15">DNA ligase</fullName>
        <ecNumber evidence="2 15">6.5.1.2</ecNumber>
    </recommendedName>
    <alternativeName>
        <fullName evidence="15">Polydeoxyribonucleotide synthase [NAD(+)]</fullName>
    </alternativeName>
</protein>
<dbReference type="Pfam" id="PF03119">
    <property type="entry name" value="DNA_ligase_ZBD"/>
    <property type="match status" value="1"/>
</dbReference>
<dbReference type="NCBIfam" id="TIGR00575">
    <property type="entry name" value="dnlj"/>
    <property type="match status" value="1"/>
</dbReference>
<dbReference type="SUPFAM" id="SSF56091">
    <property type="entry name" value="DNA ligase/mRNA capping enzyme, catalytic domain"/>
    <property type="match status" value="1"/>
</dbReference>
<dbReference type="GO" id="GO:0006260">
    <property type="term" value="P:DNA replication"/>
    <property type="evidence" value="ECO:0007669"/>
    <property type="project" value="UniProtKB-KW"/>
</dbReference>
<evidence type="ECO:0000256" key="8">
    <source>
        <dbReference type="ARBA" id="ARBA00022833"/>
    </source>
</evidence>
<dbReference type="GO" id="GO:0005829">
    <property type="term" value="C:cytosol"/>
    <property type="evidence" value="ECO:0007669"/>
    <property type="project" value="TreeGrafter"/>
</dbReference>
<evidence type="ECO:0000313" key="19">
    <source>
        <dbReference type="Proteomes" id="UP000515292"/>
    </source>
</evidence>
<dbReference type="GO" id="GO:0046872">
    <property type="term" value="F:metal ion binding"/>
    <property type="evidence" value="ECO:0007669"/>
    <property type="project" value="UniProtKB-KW"/>
</dbReference>
<gene>
    <name evidence="15 18" type="primary">ligA</name>
    <name evidence="18" type="ORF">H3309_10505</name>
</gene>
<dbReference type="GO" id="GO:0006281">
    <property type="term" value="P:DNA repair"/>
    <property type="evidence" value="ECO:0007669"/>
    <property type="project" value="UniProtKB-KW"/>
</dbReference>
<keyword evidence="11 15" id="KW-0234">DNA repair</keyword>
<dbReference type="PANTHER" id="PTHR23389:SF9">
    <property type="entry name" value="DNA LIGASE"/>
    <property type="match status" value="1"/>
</dbReference>
<keyword evidence="4 15" id="KW-0436">Ligase</keyword>
<feature type="domain" description="BRCT" evidence="17">
    <location>
        <begin position="624"/>
        <end position="704"/>
    </location>
</feature>
<keyword evidence="7 15" id="KW-0227">DNA damage</keyword>
<dbReference type="Pfam" id="PF12826">
    <property type="entry name" value="HHH_2"/>
    <property type="match status" value="1"/>
</dbReference>
<dbReference type="HAMAP" id="MF_01588">
    <property type="entry name" value="DNA_ligase_A"/>
    <property type="match status" value="1"/>
</dbReference>
<dbReference type="FunFam" id="3.30.470.30:FF:000001">
    <property type="entry name" value="DNA ligase"/>
    <property type="match status" value="1"/>
</dbReference>
<comment type="catalytic activity">
    <reaction evidence="13 15 16">
        <text>NAD(+) + (deoxyribonucleotide)n-3'-hydroxyl + 5'-phospho-(deoxyribonucleotide)m = (deoxyribonucleotide)n+m + AMP + beta-nicotinamide D-nucleotide.</text>
        <dbReference type="EC" id="6.5.1.2"/>
    </reaction>
</comment>
<evidence type="ECO:0000256" key="12">
    <source>
        <dbReference type="ARBA" id="ARBA00023211"/>
    </source>
</evidence>
<keyword evidence="8 15" id="KW-0862">Zinc</keyword>
<dbReference type="PANTHER" id="PTHR23389">
    <property type="entry name" value="CHROMOSOME TRANSMISSION FIDELITY FACTOR 18"/>
    <property type="match status" value="1"/>
</dbReference>
<proteinExistence type="inferred from homology"/>
<dbReference type="InterPro" id="IPR018239">
    <property type="entry name" value="DNA_ligase_AS"/>
</dbReference>
<feature type="binding site" evidence="15">
    <location>
        <position position="320"/>
    </location>
    <ligand>
        <name>NAD(+)</name>
        <dbReference type="ChEBI" id="CHEBI:57540"/>
    </ligand>
</feature>
<dbReference type="InterPro" id="IPR036420">
    <property type="entry name" value="BRCT_dom_sf"/>
</dbReference>
<dbReference type="PIRSF" id="PIRSF001604">
    <property type="entry name" value="LigA"/>
    <property type="match status" value="1"/>
</dbReference>
<dbReference type="CDD" id="cd00114">
    <property type="entry name" value="LIGANc"/>
    <property type="match status" value="1"/>
</dbReference>
<name>A0A7G5IEN3_9SPHN</name>
<feature type="binding site" evidence="15">
    <location>
        <position position="415"/>
    </location>
    <ligand>
        <name>Zn(2+)</name>
        <dbReference type="ChEBI" id="CHEBI:29105"/>
    </ligand>
</feature>
<dbReference type="Pfam" id="PF00533">
    <property type="entry name" value="BRCT"/>
    <property type="match status" value="1"/>
</dbReference>
<organism evidence="18 19">
    <name type="scientific">Sandaracinobacteroides saxicola</name>
    <dbReference type="NCBI Taxonomy" id="2759707"/>
    <lineage>
        <taxon>Bacteria</taxon>
        <taxon>Pseudomonadati</taxon>
        <taxon>Pseudomonadota</taxon>
        <taxon>Alphaproteobacteria</taxon>
        <taxon>Sphingomonadales</taxon>
        <taxon>Sphingosinicellaceae</taxon>
        <taxon>Sandaracinobacteroides</taxon>
    </lineage>
</organism>
<dbReference type="Pfam" id="PF03120">
    <property type="entry name" value="OB_DNA_ligase"/>
    <property type="match status" value="1"/>
</dbReference>
<dbReference type="InterPro" id="IPR010994">
    <property type="entry name" value="RuvA_2-like"/>
</dbReference>
<dbReference type="NCBIfam" id="NF005932">
    <property type="entry name" value="PRK07956.1"/>
    <property type="match status" value="1"/>
</dbReference>
<evidence type="ECO:0000256" key="5">
    <source>
        <dbReference type="ARBA" id="ARBA00022705"/>
    </source>
</evidence>
<evidence type="ECO:0000256" key="16">
    <source>
        <dbReference type="RuleBase" id="RU000618"/>
    </source>
</evidence>
<dbReference type="InterPro" id="IPR013840">
    <property type="entry name" value="DNAligase_N"/>
</dbReference>
<dbReference type="Gene3D" id="3.40.50.10190">
    <property type="entry name" value="BRCT domain"/>
    <property type="match status" value="1"/>
</dbReference>
<feature type="binding site" evidence="15">
    <location>
        <position position="122"/>
    </location>
    <ligand>
        <name>NAD(+)</name>
        <dbReference type="ChEBI" id="CHEBI:57540"/>
    </ligand>
</feature>
<dbReference type="Proteomes" id="UP000515292">
    <property type="component" value="Chromosome"/>
</dbReference>
<dbReference type="SUPFAM" id="SSF50249">
    <property type="entry name" value="Nucleic acid-binding proteins"/>
    <property type="match status" value="1"/>
</dbReference>
<keyword evidence="5 15" id="KW-0235">DNA replication</keyword>
<evidence type="ECO:0000256" key="4">
    <source>
        <dbReference type="ARBA" id="ARBA00022598"/>
    </source>
</evidence>
<evidence type="ECO:0000256" key="1">
    <source>
        <dbReference type="ARBA" id="ARBA00004067"/>
    </source>
</evidence>
<keyword evidence="6 15" id="KW-0479">Metal-binding</keyword>
<feature type="active site" description="N6-AMP-lysine intermediate" evidence="15">
    <location>
        <position position="124"/>
    </location>
</feature>
<dbReference type="PROSITE" id="PS01056">
    <property type="entry name" value="DNA_LIGASE_N2"/>
    <property type="match status" value="1"/>
</dbReference>
<feature type="binding site" evidence="15">
    <location>
        <position position="180"/>
    </location>
    <ligand>
        <name>NAD(+)</name>
        <dbReference type="ChEBI" id="CHEBI:57540"/>
    </ligand>
</feature>
<dbReference type="PROSITE" id="PS01055">
    <property type="entry name" value="DNA_LIGASE_N1"/>
    <property type="match status" value="1"/>
</dbReference>
<evidence type="ECO:0000256" key="13">
    <source>
        <dbReference type="ARBA" id="ARBA00034005"/>
    </source>
</evidence>
<dbReference type="SMART" id="SM00532">
    <property type="entry name" value="LIGANc"/>
    <property type="match status" value="1"/>
</dbReference>
<dbReference type="Pfam" id="PF01653">
    <property type="entry name" value="DNA_ligase_aden"/>
    <property type="match status" value="1"/>
</dbReference>
<dbReference type="InterPro" id="IPR004150">
    <property type="entry name" value="NAD_DNA_ligase_OB"/>
</dbReference>
<dbReference type="FunFam" id="2.40.50.140:FF:000012">
    <property type="entry name" value="DNA ligase"/>
    <property type="match status" value="1"/>
</dbReference>
<feature type="binding site" evidence="15">
    <location>
        <begin position="40"/>
        <end position="44"/>
    </location>
    <ligand>
        <name>NAD(+)</name>
        <dbReference type="ChEBI" id="CHEBI:57540"/>
    </ligand>
</feature>
<dbReference type="Gene3D" id="6.20.10.30">
    <property type="match status" value="1"/>
</dbReference>